<organism evidence="2 3">
    <name type="scientific">Pseudonocardia alaniniphila</name>
    <dbReference type="NCBI Taxonomy" id="75291"/>
    <lineage>
        <taxon>Bacteria</taxon>
        <taxon>Bacillati</taxon>
        <taxon>Actinomycetota</taxon>
        <taxon>Actinomycetes</taxon>
        <taxon>Pseudonocardiales</taxon>
        <taxon>Pseudonocardiaceae</taxon>
        <taxon>Pseudonocardia</taxon>
    </lineage>
</organism>
<dbReference type="RefSeq" id="WP_241038355.1">
    <property type="nucleotide sequence ID" value="NZ_BAAAJF010000012.1"/>
</dbReference>
<keyword evidence="1" id="KW-0812">Transmembrane</keyword>
<name>A0ABS9TH15_9PSEU</name>
<dbReference type="EMBL" id="JAKXMK010000016">
    <property type="protein sequence ID" value="MCH6167807.1"/>
    <property type="molecule type" value="Genomic_DNA"/>
</dbReference>
<reference evidence="2 3" key="1">
    <citation type="submission" date="2022-03" db="EMBL/GenBank/DDBJ databases">
        <title>Pseudonocardia alaer sp. nov., a novel actinomycete isolated from reed forest soil.</title>
        <authorList>
            <person name="Wang L."/>
        </authorList>
    </citation>
    <scope>NUCLEOTIDE SEQUENCE [LARGE SCALE GENOMIC DNA]</scope>
    <source>
        <strain evidence="2 3">Y-16303</strain>
    </source>
</reference>
<proteinExistence type="predicted"/>
<evidence type="ECO:0000256" key="1">
    <source>
        <dbReference type="SAM" id="Phobius"/>
    </source>
</evidence>
<sequence length="197" mass="22017">MPKRPDEREPRGDVVIRLDTPEELFAADPRSLLVGSRRLESGVEELVDLFLAMKKKVRTRRIVLEMAGECSPELAACLEGSLRRYCRLRIERAKRQGAVIWRSGMRALVSGSLLFFVGVVLSFGFTRPGEDEFWAELLGNGVFLVVAWVGLWYPLDLLFIARQPVKREIRVLTEVLKLPVVVQSQGAPAPGDATVAS</sequence>
<evidence type="ECO:0000313" key="3">
    <source>
        <dbReference type="Proteomes" id="UP001299970"/>
    </source>
</evidence>
<keyword evidence="1" id="KW-1133">Transmembrane helix</keyword>
<feature type="transmembrane region" description="Helical" evidence="1">
    <location>
        <begin position="104"/>
        <end position="125"/>
    </location>
</feature>
<protein>
    <submittedName>
        <fullName evidence="2">Uncharacterized protein</fullName>
    </submittedName>
</protein>
<feature type="transmembrane region" description="Helical" evidence="1">
    <location>
        <begin position="137"/>
        <end position="160"/>
    </location>
</feature>
<accession>A0ABS9TH15</accession>
<keyword evidence="3" id="KW-1185">Reference proteome</keyword>
<keyword evidence="1" id="KW-0472">Membrane</keyword>
<dbReference type="Proteomes" id="UP001299970">
    <property type="component" value="Unassembled WGS sequence"/>
</dbReference>
<gene>
    <name evidence="2" type="ORF">MMF94_19135</name>
</gene>
<evidence type="ECO:0000313" key="2">
    <source>
        <dbReference type="EMBL" id="MCH6167807.1"/>
    </source>
</evidence>
<comment type="caution">
    <text evidence="2">The sequence shown here is derived from an EMBL/GenBank/DDBJ whole genome shotgun (WGS) entry which is preliminary data.</text>
</comment>